<dbReference type="SUPFAM" id="SSF52540">
    <property type="entry name" value="P-loop containing nucleoside triphosphate hydrolases"/>
    <property type="match status" value="1"/>
</dbReference>
<dbReference type="InterPro" id="IPR007694">
    <property type="entry name" value="DNA_helicase_DnaB-like_C"/>
</dbReference>
<organism evidence="3">
    <name type="scientific">marine metagenome</name>
    <dbReference type="NCBI Taxonomy" id="408172"/>
    <lineage>
        <taxon>unclassified sequences</taxon>
        <taxon>metagenomes</taxon>
        <taxon>ecological metagenomes</taxon>
    </lineage>
</organism>
<reference evidence="3" key="1">
    <citation type="submission" date="2018-05" db="EMBL/GenBank/DDBJ databases">
        <authorList>
            <person name="Lanie J.A."/>
            <person name="Ng W.-L."/>
            <person name="Kazmierczak K.M."/>
            <person name="Andrzejewski T.M."/>
            <person name="Davidsen T.M."/>
            <person name="Wayne K.J."/>
            <person name="Tettelin H."/>
            <person name="Glass J.I."/>
            <person name="Rusch D."/>
            <person name="Podicherti R."/>
            <person name="Tsui H.-C.T."/>
            <person name="Winkler M.E."/>
        </authorList>
    </citation>
    <scope>NUCLEOTIDE SEQUENCE</scope>
</reference>
<evidence type="ECO:0000259" key="2">
    <source>
        <dbReference type="Pfam" id="PF03796"/>
    </source>
</evidence>
<name>A0A382KUM4_9ZZZZ</name>
<protein>
    <recommendedName>
        <fullName evidence="2">SF4 helicase domain-containing protein</fullName>
    </recommendedName>
</protein>
<feature type="domain" description="SF4 helicase" evidence="2">
    <location>
        <begin position="1"/>
        <end position="94"/>
    </location>
</feature>
<dbReference type="EMBL" id="UINC01082462">
    <property type="protein sequence ID" value="SVC27243.1"/>
    <property type="molecule type" value="Genomic_DNA"/>
</dbReference>
<feature type="non-terminal residue" evidence="3">
    <location>
        <position position="1"/>
    </location>
</feature>
<sequence length="115" mass="13095">NITRSLKRVAQQFKIPIVITTQVLSSKLSSRTSRRVTADAIGYSSSFVQDSDTVMSVERDPDYEDRSIVRVILSRTSPHGEVTIKWDWDNMDFTEVTDADDDNDDTEQADGYSDW</sequence>
<gene>
    <name evidence="3" type="ORF">METZ01_LOCUS280097</name>
</gene>
<proteinExistence type="predicted"/>
<dbReference type="AlphaFoldDB" id="A0A382KUM4"/>
<dbReference type="Gene3D" id="3.40.50.300">
    <property type="entry name" value="P-loop containing nucleotide triphosphate hydrolases"/>
    <property type="match status" value="1"/>
</dbReference>
<evidence type="ECO:0000313" key="3">
    <source>
        <dbReference type="EMBL" id="SVC27243.1"/>
    </source>
</evidence>
<accession>A0A382KUM4</accession>
<dbReference type="GO" id="GO:0006260">
    <property type="term" value="P:DNA replication"/>
    <property type="evidence" value="ECO:0007669"/>
    <property type="project" value="InterPro"/>
</dbReference>
<feature type="region of interest" description="Disordered" evidence="1">
    <location>
        <begin position="96"/>
        <end position="115"/>
    </location>
</feature>
<feature type="compositionally biased region" description="Acidic residues" evidence="1">
    <location>
        <begin position="96"/>
        <end position="108"/>
    </location>
</feature>
<dbReference type="GO" id="GO:0003678">
    <property type="term" value="F:DNA helicase activity"/>
    <property type="evidence" value="ECO:0007669"/>
    <property type="project" value="InterPro"/>
</dbReference>
<dbReference type="GO" id="GO:0005524">
    <property type="term" value="F:ATP binding"/>
    <property type="evidence" value="ECO:0007669"/>
    <property type="project" value="InterPro"/>
</dbReference>
<dbReference type="Pfam" id="PF03796">
    <property type="entry name" value="DnaB_C"/>
    <property type="match status" value="1"/>
</dbReference>
<dbReference type="InterPro" id="IPR027417">
    <property type="entry name" value="P-loop_NTPase"/>
</dbReference>
<evidence type="ECO:0000256" key="1">
    <source>
        <dbReference type="SAM" id="MobiDB-lite"/>
    </source>
</evidence>